<dbReference type="SMART" id="SM00490">
    <property type="entry name" value="HELICc"/>
    <property type="match status" value="1"/>
</dbReference>
<dbReference type="InterPro" id="IPR014001">
    <property type="entry name" value="Helicase_ATP-bd"/>
</dbReference>
<dbReference type="InterPro" id="IPR000629">
    <property type="entry name" value="RNA-helicase_DEAD-box_CS"/>
</dbReference>
<reference evidence="14 15" key="1">
    <citation type="journal article" date="2013" name="Genome Biol.">
        <title>Draft genome of the mountain pine beetle, Dendroctonus ponderosae Hopkins, a major forest pest.</title>
        <authorList>
            <person name="Keeling C.I."/>
            <person name="Yuen M.M."/>
            <person name="Liao N.Y."/>
            <person name="Docking T.R."/>
            <person name="Chan S.K."/>
            <person name="Taylor G.A."/>
            <person name="Palmquist D.L."/>
            <person name="Jackman S.D."/>
            <person name="Nguyen A."/>
            <person name="Li M."/>
            <person name="Henderson H."/>
            <person name="Janes J.K."/>
            <person name="Zhao Y."/>
            <person name="Pandoh P."/>
            <person name="Moore R."/>
            <person name="Sperling F.A."/>
            <person name="Huber D.P."/>
            <person name="Birol I."/>
            <person name="Jones S.J."/>
            <person name="Bohlmann J."/>
        </authorList>
    </citation>
    <scope>NUCLEOTIDE SEQUENCE</scope>
</reference>
<evidence type="ECO:0000313" key="14">
    <source>
        <dbReference type="EMBL" id="ERL85775.1"/>
    </source>
</evidence>
<dbReference type="STRING" id="77166.U4U740"/>
<name>U4U740_DENPD</name>
<dbReference type="Pfam" id="PF23681">
    <property type="entry name" value="CTT_SPB4"/>
    <property type="match status" value="1"/>
</dbReference>
<dbReference type="InterPro" id="IPR056330">
    <property type="entry name" value="CTT_SPB4"/>
</dbReference>
<protein>
    <recommendedName>
        <fullName evidence="10">ATP-dependent RNA helicase</fullName>
        <ecNumber evidence="10">3.6.4.13</ecNumber>
    </recommendedName>
</protein>
<evidence type="ECO:0000256" key="5">
    <source>
        <dbReference type="ARBA" id="ARBA00022884"/>
    </source>
</evidence>
<dbReference type="CDD" id="cd18787">
    <property type="entry name" value="SF2_C_DEAD"/>
    <property type="match status" value="1"/>
</dbReference>
<keyword evidence="2 9" id="KW-0378">Hydrolase</keyword>
<dbReference type="GO" id="GO:0016887">
    <property type="term" value="F:ATP hydrolysis activity"/>
    <property type="evidence" value="ECO:0007669"/>
    <property type="project" value="RHEA"/>
</dbReference>
<gene>
    <name evidence="14" type="ORF">D910_03190</name>
</gene>
<feature type="domain" description="Helicase ATP-binding" evidence="12">
    <location>
        <begin position="36"/>
        <end position="220"/>
    </location>
</feature>
<dbReference type="PROSITE" id="PS51194">
    <property type="entry name" value="HELICASE_CTER"/>
    <property type="match status" value="1"/>
</dbReference>
<evidence type="ECO:0000313" key="15">
    <source>
        <dbReference type="Proteomes" id="UP000030742"/>
    </source>
</evidence>
<dbReference type="PANTHER" id="PTHR24031">
    <property type="entry name" value="RNA HELICASE"/>
    <property type="match status" value="1"/>
</dbReference>
<dbReference type="EC" id="3.6.4.13" evidence="10"/>
<dbReference type="InterPro" id="IPR025313">
    <property type="entry name" value="SPB4-like_CTE"/>
</dbReference>
<dbReference type="PROSITE" id="PS00039">
    <property type="entry name" value="DEAD_ATP_HELICASE"/>
    <property type="match status" value="1"/>
</dbReference>
<evidence type="ECO:0000256" key="6">
    <source>
        <dbReference type="ARBA" id="ARBA00023054"/>
    </source>
</evidence>
<keyword evidence="1 9" id="KW-0547">Nucleotide-binding</keyword>
<dbReference type="CDD" id="cd17960">
    <property type="entry name" value="DEADc_DDX55"/>
    <property type="match status" value="1"/>
</dbReference>
<dbReference type="GO" id="GO:0003724">
    <property type="term" value="F:RNA helicase activity"/>
    <property type="evidence" value="ECO:0007669"/>
    <property type="project" value="UniProtKB-EC"/>
</dbReference>
<dbReference type="GO" id="GO:0005524">
    <property type="term" value="F:ATP binding"/>
    <property type="evidence" value="ECO:0007669"/>
    <property type="project" value="UniProtKB-UniRule"/>
</dbReference>
<organism evidence="14 15">
    <name type="scientific">Dendroctonus ponderosae</name>
    <name type="common">Mountain pine beetle</name>
    <dbReference type="NCBI Taxonomy" id="77166"/>
    <lineage>
        <taxon>Eukaryota</taxon>
        <taxon>Metazoa</taxon>
        <taxon>Ecdysozoa</taxon>
        <taxon>Arthropoda</taxon>
        <taxon>Hexapoda</taxon>
        <taxon>Insecta</taxon>
        <taxon>Pterygota</taxon>
        <taxon>Neoptera</taxon>
        <taxon>Endopterygota</taxon>
        <taxon>Coleoptera</taxon>
        <taxon>Polyphaga</taxon>
        <taxon>Cucujiformia</taxon>
        <taxon>Curculionidae</taxon>
        <taxon>Scolytinae</taxon>
        <taxon>Dendroctonus</taxon>
    </lineage>
</organism>
<dbReference type="Gene3D" id="3.40.50.300">
    <property type="entry name" value="P-loop containing nucleotide triphosphate hydrolases"/>
    <property type="match status" value="2"/>
</dbReference>
<dbReference type="InterPro" id="IPR011545">
    <property type="entry name" value="DEAD/DEAH_box_helicase_dom"/>
</dbReference>
<dbReference type="Pfam" id="PF13959">
    <property type="entry name" value="CTE_SPB4"/>
    <property type="match status" value="1"/>
</dbReference>
<evidence type="ECO:0000256" key="10">
    <source>
        <dbReference type="RuleBase" id="RU365068"/>
    </source>
</evidence>
<dbReference type="SUPFAM" id="SSF52540">
    <property type="entry name" value="P-loop containing nucleoside triphosphate hydrolases"/>
    <property type="match status" value="2"/>
</dbReference>
<keyword evidence="6" id="KW-0175">Coiled coil</keyword>
<evidence type="ECO:0000256" key="4">
    <source>
        <dbReference type="ARBA" id="ARBA00022840"/>
    </source>
</evidence>
<evidence type="ECO:0000256" key="8">
    <source>
        <dbReference type="ARBA" id="ARBA00047984"/>
    </source>
</evidence>
<keyword evidence="4 9" id="KW-0067">ATP-binding</keyword>
<dbReference type="Proteomes" id="UP000030742">
    <property type="component" value="Unassembled WGS sequence"/>
</dbReference>
<dbReference type="FunFam" id="3.40.50.300:FF:000877">
    <property type="entry name" value="RNA helicase"/>
    <property type="match status" value="1"/>
</dbReference>
<sequence length="594" mass="67130">MPKKWETLGVSIHPELRNAIQSLNFPFMTPVQAATIPQMLNKKDVAAEAVTGSGKTLAFLIPILDILKARETDGPWQKHQIGALVISPTRELALQIKEVLDQLLCSITNLKPILFVGGNSVDDDVHNFKEHGGNVVICTPGRLEDLLTRRLDINLPNAVKKLEVLVLDEADRLLDLGFQKTIDTILSYLPRQRRTGLFSATQTKEVQDLIRAGLRNPVLISVSAKAKQSTPDMLENFYILAKNDGKLASLLTFLQQKHIQKAMLFLPTCACVDYWSKIFSHVLPKELELPVLAIHGKLKEKRKKVLDTFRDSEKALLLCTDVMARGIDVPEVEWVLQWDPPANAAAFVHRVGRTARQGHMGSALIVLLENEESYVNFIETNQRVKLIPVEDMAEKDCIDVLREKIRSLLKKDRALMELATRAFVSHVRAYSKHECSLLLRVKELPLGALAATYGLLQLPKMPELKHRDLSDFPVVEDLDANTIPYKDKQREAMRKKKLGEFQSTGVWPGKKTKHIKKDTEAWSIAKQNKETRKEKRSKRKQAKEAAKNAGKGKKRKGGITEEDLEELKKDIALLKKFKKKKITDEQYEQAIGLE</sequence>
<feature type="domain" description="Helicase C-terminal" evidence="13">
    <location>
        <begin position="246"/>
        <end position="398"/>
    </location>
</feature>
<feature type="region of interest" description="Disordered" evidence="11">
    <location>
        <begin position="523"/>
        <end position="561"/>
    </location>
</feature>
<evidence type="ECO:0000259" key="13">
    <source>
        <dbReference type="PROSITE" id="PS51194"/>
    </source>
</evidence>
<keyword evidence="5 10" id="KW-0694">RNA-binding</keyword>
<evidence type="ECO:0000256" key="2">
    <source>
        <dbReference type="ARBA" id="ARBA00022801"/>
    </source>
</evidence>
<comment type="domain">
    <text evidence="10">The Q motif is unique to and characteristic of the DEAD box family of RNA helicases and controls ATP binding and hydrolysis.</text>
</comment>
<comment type="function">
    <text evidence="10">RNA helicase.</text>
</comment>
<comment type="catalytic activity">
    <reaction evidence="8 10">
        <text>ATP + H2O = ADP + phosphate + H(+)</text>
        <dbReference type="Rhea" id="RHEA:13065"/>
        <dbReference type="ChEBI" id="CHEBI:15377"/>
        <dbReference type="ChEBI" id="CHEBI:15378"/>
        <dbReference type="ChEBI" id="CHEBI:30616"/>
        <dbReference type="ChEBI" id="CHEBI:43474"/>
        <dbReference type="ChEBI" id="CHEBI:456216"/>
        <dbReference type="EC" id="3.6.4.13"/>
    </reaction>
</comment>
<dbReference type="SMART" id="SM01178">
    <property type="entry name" value="DUF4217"/>
    <property type="match status" value="1"/>
</dbReference>
<evidence type="ECO:0000256" key="7">
    <source>
        <dbReference type="ARBA" id="ARBA00038002"/>
    </source>
</evidence>
<evidence type="ECO:0000259" key="12">
    <source>
        <dbReference type="PROSITE" id="PS51192"/>
    </source>
</evidence>
<dbReference type="InterPro" id="IPR027417">
    <property type="entry name" value="P-loop_NTPase"/>
</dbReference>
<dbReference type="SMART" id="SM00487">
    <property type="entry name" value="DEXDc"/>
    <property type="match status" value="1"/>
</dbReference>
<evidence type="ECO:0000256" key="3">
    <source>
        <dbReference type="ARBA" id="ARBA00022806"/>
    </source>
</evidence>
<dbReference type="OrthoDB" id="7396459at2759"/>
<evidence type="ECO:0000256" key="11">
    <source>
        <dbReference type="SAM" id="MobiDB-lite"/>
    </source>
</evidence>
<proteinExistence type="inferred from homology"/>
<evidence type="ECO:0000256" key="1">
    <source>
        <dbReference type="ARBA" id="ARBA00022741"/>
    </source>
</evidence>
<evidence type="ECO:0000256" key="9">
    <source>
        <dbReference type="RuleBase" id="RU000492"/>
    </source>
</evidence>
<dbReference type="Pfam" id="PF00271">
    <property type="entry name" value="Helicase_C"/>
    <property type="match status" value="1"/>
</dbReference>
<dbReference type="PROSITE" id="PS51192">
    <property type="entry name" value="HELICASE_ATP_BIND_1"/>
    <property type="match status" value="1"/>
</dbReference>
<comment type="similarity">
    <text evidence="7">Belongs to the DEAD box helicase family. DDX55/SPB4 subfamily.</text>
</comment>
<keyword evidence="3 9" id="KW-0347">Helicase</keyword>
<dbReference type="GO" id="GO:0003723">
    <property type="term" value="F:RNA binding"/>
    <property type="evidence" value="ECO:0007669"/>
    <property type="project" value="UniProtKB-UniRule"/>
</dbReference>
<dbReference type="Pfam" id="PF00270">
    <property type="entry name" value="DEAD"/>
    <property type="match status" value="1"/>
</dbReference>
<dbReference type="InterPro" id="IPR001650">
    <property type="entry name" value="Helicase_C-like"/>
</dbReference>
<dbReference type="AlphaFoldDB" id="U4U740"/>
<accession>U4U740</accession>
<dbReference type="EMBL" id="KB631749">
    <property type="protein sequence ID" value="ERL85775.1"/>
    <property type="molecule type" value="Genomic_DNA"/>
</dbReference>